<sequence length="234" mass="25526">MKILVLNPNTSEIVTQKVADVIHQIARPDTEVVVKSIEHGPESLESFYDEALAVPYEIDAVKKASEEGFAAIIIAAFCDPGIEALKEISSIPVFGLEECSFSVSLLFGNKFGILTEKKHKESVKSREVRKHGLEKRFAGVCALDMGVVEIANQREKVFERGKEAAKKLIENGAEVIILGCSSMAGYSQMLSKEIGIPVIDPTIATFKLVEGLIETGLSQSKIGLYSTPKPQKFN</sequence>
<dbReference type="AlphaFoldDB" id="A0A0S7BSL8"/>
<dbReference type="EMBL" id="DF968181">
    <property type="protein sequence ID" value="GAP41499.1"/>
    <property type="molecule type" value="Genomic_DNA"/>
</dbReference>
<dbReference type="SUPFAM" id="SSF53681">
    <property type="entry name" value="Aspartate/glutamate racemase"/>
    <property type="match status" value="1"/>
</dbReference>
<organism evidence="2">
    <name type="scientific">Flexilinea flocculi</name>
    <dbReference type="NCBI Taxonomy" id="1678840"/>
    <lineage>
        <taxon>Bacteria</taxon>
        <taxon>Bacillati</taxon>
        <taxon>Chloroflexota</taxon>
        <taxon>Anaerolineae</taxon>
        <taxon>Anaerolineales</taxon>
        <taxon>Anaerolineaceae</taxon>
        <taxon>Flexilinea</taxon>
    </lineage>
</organism>
<evidence type="ECO:0000313" key="3">
    <source>
        <dbReference type="Proteomes" id="UP000053370"/>
    </source>
</evidence>
<dbReference type="RefSeq" id="WP_062282846.1">
    <property type="nucleotide sequence ID" value="NZ_DF968181.1"/>
</dbReference>
<name>A0A0S7BSL8_9CHLR</name>
<evidence type="ECO:0000313" key="2">
    <source>
        <dbReference type="EMBL" id="GAP41499.1"/>
    </source>
</evidence>
<dbReference type="PANTHER" id="PTHR28047">
    <property type="entry name" value="PROTEIN DCG1"/>
    <property type="match status" value="1"/>
</dbReference>
<protein>
    <submittedName>
        <fullName evidence="2">Asp/Glu/hydantoin racemase</fullName>
    </submittedName>
</protein>
<dbReference type="GO" id="GO:0047661">
    <property type="term" value="F:amino-acid racemase activity"/>
    <property type="evidence" value="ECO:0007669"/>
    <property type="project" value="InterPro"/>
</dbReference>
<dbReference type="InterPro" id="IPR001920">
    <property type="entry name" value="Asp/Glu_race"/>
</dbReference>
<dbReference type="Gene3D" id="3.40.50.12500">
    <property type="match status" value="1"/>
</dbReference>
<gene>
    <name evidence="2" type="ORF">ATC1_131489</name>
</gene>
<dbReference type="InterPro" id="IPR015942">
    <property type="entry name" value="Asp/Glu/hydantoin_racemase"/>
</dbReference>
<proteinExistence type="inferred from homology"/>
<dbReference type="PANTHER" id="PTHR28047:SF5">
    <property type="entry name" value="PROTEIN DCG1"/>
    <property type="match status" value="1"/>
</dbReference>
<reference evidence="2" key="1">
    <citation type="journal article" date="2015" name="Genome Announc.">
        <title>Draft Genome Sequence of Anaerolineae Strain TC1, a Novel Isolate from a Methanogenic Wastewater Treatment System.</title>
        <authorList>
            <person name="Matsuura N."/>
            <person name="Tourlousse D.M."/>
            <person name="Sun L."/>
            <person name="Toyonaga M."/>
            <person name="Kuroda K."/>
            <person name="Ohashi A."/>
            <person name="Cruz R."/>
            <person name="Yamaguchi T."/>
            <person name="Sekiguchi Y."/>
        </authorList>
    </citation>
    <scope>NUCLEOTIDE SEQUENCE [LARGE SCALE GENOMIC DNA]</scope>
    <source>
        <strain evidence="2">TC1</strain>
    </source>
</reference>
<accession>A0A0S7BSL8</accession>
<comment type="similarity">
    <text evidence="1">Belongs to the HyuE racemase family.</text>
</comment>
<dbReference type="InterPro" id="IPR052186">
    <property type="entry name" value="Hydantoin_racemase-like"/>
</dbReference>
<dbReference type="InterPro" id="IPR053714">
    <property type="entry name" value="Iso_Racemase_Enz_sf"/>
</dbReference>
<dbReference type="Proteomes" id="UP000053370">
    <property type="component" value="Unassembled WGS sequence"/>
</dbReference>
<keyword evidence="3" id="KW-1185">Reference proteome</keyword>
<dbReference type="Pfam" id="PF01177">
    <property type="entry name" value="Asp_Glu_race"/>
    <property type="match status" value="1"/>
</dbReference>
<dbReference type="STRING" id="1678840.ATC1_131489"/>
<dbReference type="OrthoDB" id="9791723at2"/>
<evidence type="ECO:0000256" key="1">
    <source>
        <dbReference type="ARBA" id="ARBA00038414"/>
    </source>
</evidence>